<feature type="compositionally biased region" description="Polar residues" evidence="1">
    <location>
        <begin position="500"/>
        <end position="511"/>
    </location>
</feature>
<protein>
    <submittedName>
        <fullName evidence="2">Uncharacterized protein</fullName>
    </submittedName>
</protein>
<dbReference type="EMBL" id="CAJMXA010003590">
    <property type="protein sequence ID" value="CAE6505117.1"/>
    <property type="molecule type" value="Genomic_DNA"/>
</dbReference>
<sequence>MTSSPTPNGLSISNTNSLMVDPRGRSFGRGRQAASVSGSHDAYNGAQASALQQSEMLDARTPNSRNSWQPASITAPINWFSRLRAGTDCSFSSYLTTNEEVSQPFCTYSLLENGARFPRSLKAPLQKSLHRCLPQLPVAGSASTLFILAVGFTYDELKDDPQHDLGVLKGLFDAHGSERTHFRIISGEEATLGAIEEAIRKLYREALELPDSNILILLTGEGDTENRMHLKGGGFITEQHLLRWIQKLRIECYPKNRTVTIVLDYCRPNKGVLFETEPSPSTWVPVRPSHVGVEFIWSCHPGQLATALRLPSTPEIPRSCFLLALMMAAYSNRAARNLDLASTVDHELCRLLRFLEYTHKKAGHCVRCSKKEPCQAPPSQDPHWERAGYMKSVYDLVDTLSRMPIVSNIYNTFTRRKFFRQANGLSPRGAASEPHPSFSRQAGTTQHIRGLSKPVHALTIQPELRKSGPMDSHPLRSASSRSPKGSLTLTVGGWGLSPDGSMTESPTDTHA</sequence>
<proteinExistence type="predicted"/>
<gene>
    <name evidence="2" type="ORF">RDB_LOCUS118229</name>
</gene>
<reference evidence="2" key="1">
    <citation type="submission" date="2021-01" db="EMBL/GenBank/DDBJ databases">
        <authorList>
            <person name="Kaushik A."/>
        </authorList>
    </citation>
    <scope>NUCLEOTIDE SEQUENCE</scope>
    <source>
        <strain evidence="2">AG6-10EEA</strain>
    </source>
</reference>
<organism evidence="2 3">
    <name type="scientific">Rhizoctonia solani</name>
    <dbReference type="NCBI Taxonomy" id="456999"/>
    <lineage>
        <taxon>Eukaryota</taxon>
        <taxon>Fungi</taxon>
        <taxon>Dikarya</taxon>
        <taxon>Basidiomycota</taxon>
        <taxon>Agaricomycotina</taxon>
        <taxon>Agaricomycetes</taxon>
        <taxon>Cantharellales</taxon>
        <taxon>Ceratobasidiaceae</taxon>
        <taxon>Rhizoctonia</taxon>
    </lineage>
</organism>
<feature type="region of interest" description="Disordered" evidence="1">
    <location>
        <begin position="1"/>
        <end position="41"/>
    </location>
</feature>
<comment type="caution">
    <text evidence="2">The sequence shown here is derived from an EMBL/GenBank/DDBJ whole genome shotgun (WGS) entry which is preliminary data.</text>
</comment>
<feature type="compositionally biased region" description="Polar residues" evidence="1">
    <location>
        <begin position="477"/>
        <end position="489"/>
    </location>
</feature>
<dbReference type="AlphaFoldDB" id="A0A8H3CXU8"/>
<accession>A0A8H3CXU8</accession>
<evidence type="ECO:0000313" key="2">
    <source>
        <dbReference type="EMBL" id="CAE6505117.1"/>
    </source>
</evidence>
<evidence type="ECO:0000256" key="1">
    <source>
        <dbReference type="SAM" id="MobiDB-lite"/>
    </source>
</evidence>
<feature type="region of interest" description="Disordered" evidence="1">
    <location>
        <begin position="425"/>
        <end position="511"/>
    </location>
</feature>
<dbReference type="Proteomes" id="UP000663853">
    <property type="component" value="Unassembled WGS sequence"/>
</dbReference>
<feature type="compositionally biased region" description="Polar residues" evidence="1">
    <location>
        <begin position="1"/>
        <end position="18"/>
    </location>
</feature>
<evidence type="ECO:0000313" key="3">
    <source>
        <dbReference type="Proteomes" id="UP000663853"/>
    </source>
</evidence>
<feature type="compositionally biased region" description="Polar residues" evidence="1">
    <location>
        <begin position="438"/>
        <end position="447"/>
    </location>
</feature>
<name>A0A8H3CXU8_9AGAM</name>